<dbReference type="KEGG" id="dqu:106749585"/>
<dbReference type="AlphaFoldDB" id="A0A6P3Y3M8"/>
<evidence type="ECO:0000313" key="3">
    <source>
        <dbReference type="Proteomes" id="UP000515204"/>
    </source>
</evidence>
<dbReference type="Pfam" id="PF14961">
    <property type="entry name" value="BROMI"/>
    <property type="match status" value="1"/>
</dbReference>
<evidence type="ECO:0000313" key="4">
    <source>
        <dbReference type="RefSeq" id="XP_014484699.1"/>
    </source>
</evidence>
<gene>
    <name evidence="4" type="primary">LOC106749585</name>
</gene>
<dbReference type="Proteomes" id="UP000515204">
    <property type="component" value="Unplaced"/>
</dbReference>
<accession>A0A6P3Y3M8</accession>
<organism evidence="3 4">
    <name type="scientific">Dinoponera quadriceps</name>
    <name type="common">South American ant</name>
    <dbReference type="NCBI Taxonomy" id="609295"/>
    <lineage>
        <taxon>Eukaryota</taxon>
        <taxon>Metazoa</taxon>
        <taxon>Ecdysozoa</taxon>
        <taxon>Arthropoda</taxon>
        <taxon>Hexapoda</taxon>
        <taxon>Insecta</taxon>
        <taxon>Pterygota</taxon>
        <taxon>Neoptera</taxon>
        <taxon>Endopterygota</taxon>
        <taxon>Hymenoptera</taxon>
        <taxon>Apocrita</taxon>
        <taxon>Aculeata</taxon>
        <taxon>Formicoidea</taxon>
        <taxon>Formicidae</taxon>
        <taxon>Ponerinae</taxon>
        <taxon>Ponerini</taxon>
        <taxon>Dinoponera</taxon>
    </lineage>
</organism>
<dbReference type="InterPro" id="IPR032735">
    <property type="entry name" value="BROMI_M"/>
</dbReference>
<reference evidence="4" key="1">
    <citation type="submission" date="2025-08" db="UniProtKB">
        <authorList>
            <consortium name="RefSeq"/>
        </authorList>
    </citation>
    <scope>IDENTIFICATION</scope>
</reference>
<feature type="domain" description="BROMI middle region" evidence="1">
    <location>
        <begin position="100"/>
        <end position="366"/>
    </location>
</feature>
<dbReference type="Pfam" id="PF23440">
    <property type="entry name" value="BROMI_C"/>
    <property type="match status" value="1"/>
</dbReference>
<sequence>MDKGVPSDLQKWLRKCLRKEFGSIIQSDIDKEQSSGEIAHRLTQSRDMASLLNSMKMVITEQYVTVKPSSAASRTQSSLSFTSDLMTDDWATSPQGEEGEQHSYIIEKISRDKPVHVRLAGYEILLKIDLSNVNNSPHWDVLQKALLDGLTDDSRAIFEASMQVHAKLLSSVQMHSIYGNLLNAFNAQYHSQKVRETLPTLISGINFKFFLHEKLFCIMHLIIRYQEELLKSVRHIDKTTEDIVEQFVIFLSTHSFGNTLQPKTLNMLNVISVVEPQAKWSKRWLHGLSIRRTFVAALARSPTFLQNVVECVQNGLRETPCSLSAAIVDEGNDLCIPGNTIETVTYLHCLVFVSQLCSYETGRALLTDGSLKAPFEIANFFTELSRSLNKLATEAPSGVYDTCRHALRSVLNVSEVLYNAEFYHATLCHLTSLPGNDVKIWPHTLDVISHMLDTADGPEFLTTDCKQHSSASSEGAPSKCPVAIFVLYASNLLKQPFSIMDMECILGSFGLMEKLFDVYDVYEAAQVQIETQFYPAVANFYKKMNKYGVENENKIQQLDSAVKKVLLKMVSIPLGLQALVNEKLVFEELIRGLIVPLRASWSSTDIVSFISSAGYFDLGYKVLADLAPHVLSTLVSQICANVEDPAHFYDPWDRENIKEFLHILTLFSLNFNCFAAFMVNDESDNEEKDYPSNLSELLQTAVNEDSSYHHLGLLSLNAVIWNLDAYVHLVNSLNFEDALLNIQKESTIMIEVREEQADNEMDYERSMIDDDDGNENYEPELTKEYVIDDSSLLRYDILLKSYYVAHKRKQYAMPLEEYQLFSEYPPPRIYADTMNYSDEEYDSELNDMLQEKRPGLLDIGWVSQVRAAHKASRYPMKNSVITNLLSQMHKAIPTAEWVEQFVWQENITYDADYWVAEDAHAINVALSYAEQQRILKNDDDTKQNLRQFIHSAYMFIQYNKPSKFEGFDWFLATVFIICDGDLDKCKTFIMQLIQFPSTLLLWPKLGHVMDERNNENTSSQFTFMQVLEAMVNIELPNIKYALKDVCGINWWMIFNRMISQCFWGILPWSEIVHFVAICILYPPDYMVYHCVSLLVFCQELLLEDLTSGRMWPENMVLDEYRCHNYITYMDNLGQRYRNRVLPAMTKNINSEDEI</sequence>
<protein>
    <submittedName>
        <fullName evidence="4">Protein broad-minded-like isoform X1</fullName>
    </submittedName>
</protein>
<feature type="domain" description="BROMI C-terminal Rab TBC-like" evidence="2">
    <location>
        <begin position="771"/>
        <end position="1145"/>
    </location>
</feature>
<dbReference type="RefSeq" id="XP_014484699.1">
    <property type="nucleotide sequence ID" value="XM_014629213.1"/>
</dbReference>
<dbReference type="OrthoDB" id="1668230at2759"/>
<keyword evidence="3" id="KW-1185">Reference proteome</keyword>
<evidence type="ECO:0000259" key="2">
    <source>
        <dbReference type="Pfam" id="PF23440"/>
    </source>
</evidence>
<evidence type="ECO:0000259" key="1">
    <source>
        <dbReference type="Pfam" id="PF14961"/>
    </source>
</evidence>
<proteinExistence type="predicted"/>
<dbReference type="GeneID" id="106749585"/>
<name>A0A6P3Y3M8_DINQU</name>
<dbReference type="InterPro" id="IPR055392">
    <property type="entry name" value="BROMI_C"/>
</dbReference>